<dbReference type="EMBL" id="JAPMOS010000005">
    <property type="protein sequence ID" value="KAJ4461827.1"/>
    <property type="molecule type" value="Genomic_DNA"/>
</dbReference>
<feature type="compositionally biased region" description="Pro residues" evidence="3">
    <location>
        <begin position="626"/>
        <end position="651"/>
    </location>
</feature>
<keyword evidence="2" id="KW-0067">ATP-binding</keyword>
<dbReference type="Gene3D" id="3.90.640.10">
    <property type="entry name" value="Actin, Chain A, domain 4"/>
    <property type="match status" value="1"/>
</dbReference>
<dbReference type="Gene3D" id="2.60.34.10">
    <property type="entry name" value="Substrate Binding Domain Of DNAk, Chain A, domain 1"/>
    <property type="match status" value="1"/>
</dbReference>
<feature type="region of interest" description="Disordered" evidence="3">
    <location>
        <begin position="874"/>
        <end position="964"/>
    </location>
</feature>
<dbReference type="InterPro" id="IPR029048">
    <property type="entry name" value="HSP70_C_sf"/>
</dbReference>
<dbReference type="Gene3D" id="3.30.420.40">
    <property type="match status" value="2"/>
</dbReference>
<comment type="caution">
    <text evidence="4">The sequence shown here is derived from an EMBL/GenBank/DDBJ whole genome shotgun (WGS) entry which is preliminary data.</text>
</comment>
<dbReference type="SUPFAM" id="SSF100934">
    <property type="entry name" value="Heat shock protein 70kD (HSP70), C-terminal subdomain"/>
    <property type="match status" value="2"/>
</dbReference>
<gene>
    <name evidence="4" type="ORF">PAPYR_1497</name>
</gene>
<feature type="compositionally biased region" description="Pro residues" evidence="3">
    <location>
        <begin position="592"/>
        <end position="620"/>
    </location>
</feature>
<feature type="compositionally biased region" description="Pro residues" evidence="3">
    <location>
        <begin position="942"/>
        <end position="954"/>
    </location>
</feature>
<evidence type="ECO:0000256" key="2">
    <source>
        <dbReference type="ARBA" id="ARBA00022840"/>
    </source>
</evidence>
<dbReference type="InterPro" id="IPR013126">
    <property type="entry name" value="Hsp_70_fam"/>
</dbReference>
<dbReference type="Gene3D" id="1.20.1270.10">
    <property type="match status" value="1"/>
</dbReference>
<keyword evidence="4" id="KW-0346">Stress response</keyword>
<dbReference type="PROSITE" id="PS01036">
    <property type="entry name" value="HSP70_3"/>
    <property type="match status" value="1"/>
</dbReference>
<dbReference type="Proteomes" id="UP001141327">
    <property type="component" value="Unassembled WGS sequence"/>
</dbReference>
<dbReference type="PANTHER" id="PTHR45639:SF4">
    <property type="entry name" value="HSC70CB, ISOFORM G"/>
    <property type="match status" value="1"/>
</dbReference>
<keyword evidence="5" id="KW-1185">Reference proteome</keyword>
<name>A0ABQ8UTH8_9EUKA</name>
<dbReference type="PRINTS" id="PR00301">
    <property type="entry name" value="HEATSHOCK70"/>
</dbReference>
<dbReference type="InterPro" id="IPR043129">
    <property type="entry name" value="ATPase_NBD"/>
</dbReference>
<dbReference type="PANTHER" id="PTHR45639">
    <property type="entry name" value="HSC70CB, ISOFORM G-RELATED"/>
    <property type="match status" value="1"/>
</dbReference>
<evidence type="ECO:0000313" key="4">
    <source>
        <dbReference type="EMBL" id="KAJ4461827.1"/>
    </source>
</evidence>
<proteinExistence type="predicted"/>
<dbReference type="Gene3D" id="3.30.30.30">
    <property type="match status" value="1"/>
</dbReference>
<keyword evidence="1" id="KW-0547">Nucleotide-binding</keyword>
<feature type="compositionally biased region" description="Low complexity" evidence="3">
    <location>
        <begin position="571"/>
        <end position="586"/>
    </location>
</feature>
<accession>A0ABQ8UTH8</accession>
<feature type="compositionally biased region" description="Pro residues" evidence="3">
    <location>
        <begin position="545"/>
        <end position="570"/>
    </location>
</feature>
<evidence type="ECO:0000256" key="1">
    <source>
        <dbReference type="ARBA" id="ARBA00022741"/>
    </source>
</evidence>
<evidence type="ECO:0000256" key="3">
    <source>
        <dbReference type="SAM" id="MobiDB-lite"/>
    </source>
</evidence>
<feature type="compositionally biased region" description="Basic and acidic residues" evidence="3">
    <location>
        <begin position="531"/>
        <end position="540"/>
    </location>
</feature>
<protein>
    <submittedName>
        <fullName evidence="4">97 kDa heat shock protein</fullName>
    </submittedName>
</protein>
<reference evidence="4" key="1">
    <citation type="journal article" date="2022" name="bioRxiv">
        <title>Genomics of Preaxostyla Flagellates Illuminates Evolutionary Transitions and the Path Towards Mitochondrial Loss.</title>
        <authorList>
            <person name="Novak L.V.F."/>
            <person name="Treitli S.C."/>
            <person name="Pyrih J."/>
            <person name="Halakuc P."/>
            <person name="Pipaliya S.V."/>
            <person name="Vacek V."/>
            <person name="Brzon O."/>
            <person name="Soukal P."/>
            <person name="Eme L."/>
            <person name="Dacks J.B."/>
            <person name="Karnkowska A."/>
            <person name="Elias M."/>
            <person name="Hampl V."/>
        </authorList>
    </citation>
    <scope>NUCLEOTIDE SEQUENCE</scope>
    <source>
        <strain evidence="4">RCP-MX</strain>
    </source>
</reference>
<feature type="compositionally biased region" description="Low complexity" evidence="3">
    <location>
        <begin position="901"/>
        <end position="941"/>
    </location>
</feature>
<sequence length="964" mass="104313">MAAVGIDLGSEVSTVATLMKSNKPGASAKGRQVCILSNDGGDLVTPTWVAFKGNQFFVGNDVTDNMRIMNAKNTISNFKWMLGKKFADADVQAFREVAPYQLIEMPTGDVGVRVMFKDEETDFSITSLMGMYLTKLKEISVFHLEGHRDVSQPLDAVISVPPYFTNAQRQALLDAAKIGGLHVLRIMSDVSAIAYEYGFPRLTLPADTPTYVMVFQMGHMYTTVGVLELKKNNFRVVAQPTVMIGGSNIDLLLMRYTAKLFEDKFHETGVLQNPRYRMRFLVAAHKCKKVLSANAVAQFTVENILDRDFSVMIKRQDLEGLIAPMLPELEALFRRALTEAGITDIAQVSSLEMVGGSTRVPLIRQTVERIFGRPLSTTLNSEECIPRGCCLQSVQLSPFFSGRDITLVDCYPYAVRVSWPLAPGETGDNALDVFSSNCKIPQTLQDPVSKLLSFRRKGPFALIAEYHDASLPANTATQISRIDINDLPCPPTEEKGVLVKVRLVMDLNGIIRFQDAFITEEYEVEEVIPPEPKKKEEKKPAPAAQQPPPATSPAPAASPAPATSPAPPATSSPAPAATATEPAAAPMDVEPPTTPQEPLTPPAHVPASPPPSPQVPPPTPATSVPPQSPEAAPAPVPEAAPAPAPAAPAPAPVEAKPEPPKTRLVKKKRNVTLKARVLGQELPQEILQAFVERHLQMLAEERLRIETMDAKNTLEQYTYQIPRDCTPGGKLHAYLSDQDRAALFTKMETARQWLECDGQEPEVTKSAFLDRVATLTAYLQPAQARLREFEDRPQAAATFLDATARLKAMAAAPERAHIEKAKLDDVVKHIDEAMAWLDAKMTAQNALPQFAPPALTCADIGKKSEELRKYCEPILNTPKPAPPPPPKKEEPKPAAAPAPAPAADAPAATNTAPAPAEAVPAEAATGVAPKAEEPAPAAAPSTPSPMPSPSPKSPEPSRQPMDLD</sequence>
<evidence type="ECO:0000313" key="5">
    <source>
        <dbReference type="Proteomes" id="UP001141327"/>
    </source>
</evidence>
<organism evidence="4 5">
    <name type="scientific">Paratrimastix pyriformis</name>
    <dbReference type="NCBI Taxonomy" id="342808"/>
    <lineage>
        <taxon>Eukaryota</taxon>
        <taxon>Metamonada</taxon>
        <taxon>Preaxostyla</taxon>
        <taxon>Paratrimastigidae</taxon>
        <taxon>Paratrimastix</taxon>
    </lineage>
</organism>
<dbReference type="SUPFAM" id="SSF53067">
    <property type="entry name" value="Actin-like ATPase domain"/>
    <property type="match status" value="2"/>
</dbReference>
<dbReference type="InterPro" id="IPR029047">
    <property type="entry name" value="HSP70_peptide-bd_sf"/>
</dbReference>
<feature type="region of interest" description="Disordered" evidence="3">
    <location>
        <begin position="528"/>
        <end position="667"/>
    </location>
</feature>
<dbReference type="InterPro" id="IPR018181">
    <property type="entry name" value="Heat_shock_70_CS"/>
</dbReference>
<dbReference type="Pfam" id="PF00012">
    <property type="entry name" value="HSP70"/>
    <property type="match status" value="1"/>
</dbReference>